<name>A0ACB8R7B0_9AGAM</name>
<evidence type="ECO:0000313" key="1">
    <source>
        <dbReference type="EMBL" id="KAI0039797.1"/>
    </source>
</evidence>
<reference evidence="1" key="1">
    <citation type="submission" date="2021-02" db="EMBL/GenBank/DDBJ databases">
        <authorList>
            <consortium name="DOE Joint Genome Institute"/>
            <person name="Ahrendt S."/>
            <person name="Looney B.P."/>
            <person name="Miyauchi S."/>
            <person name="Morin E."/>
            <person name="Drula E."/>
            <person name="Courty P.E."/>
            <person name="Chicoki N."/>
            <person name="Fauchery L."/>
            <person name="Kohler A."/>
            <person name="Kuo A."/>
            <person name="Labutti K."/>
            <person name="Pangilinan J."/>
            <person name="Lipzen A."/>
            <person name="Riley R."/>
            <person name="Andreopoulos W."/>
            <person name="He G."/>
            <person name="Johnson J."/>
            <person name="Barry K.W."/>
            <person name="Grigoriev I.V."/>
            <person name="Nagy L."/>
            <person name="Hibbett D."/>
            <person name="Henrissat B."/>
            <person name="Matheny P.B."/>
            <person name="Labbe J."/>
            <person name="Martin F."/>
        </authorList>
    </citation>
    <scope>NUCLEOTIDE SEQUENCE</scope>
    <source>
        <strain evidence="1">FP105234-sp</strain>
    </source>
</reference>
<protein>
    <submittedName>
        <fullName evidence="1">Uncharacterized protein</fullName>
    </submittedName>
</protein>
<comment type="caution">
    <text evidence="1">The sequence shown here is derived from an EMBL/GenBank/DDBJ whole genome shotgun (WGS) entry which is preliminary data.</text>
</comment>
<accession>A0ACB8R7B0</accession>
<gene>
    <name evidence="1" type="ORF">FA95DRAFT_1456442</name>
</gene>
<reference evidence="1" key="2">
    <citation type="journal article" date="2022" name="New Phytol.">
        <title>Evolutionary transition to the ectomycorrhizal habit in the genomes of a hyperdiverse lineage of mushroom-forming fungi.</title>
        <authorList>
            <person name="Looney B."/>
            <person name="Miyauchi S."/>
            <person name="Morin E."/>
            <person name="Drula E."/>
            <person name="Courty P.E."/>
            <person name="Kohler A."/>
            <person name="Kuo A."/>
            <person name="LaButti K."/>
            <person name="Pangilinan J."/>
            <person name="Lipzen A."/>
            <person name="Riley R."/>
            <person name="Andreopoulos W."/>
            <person name="He G."/>
            <person name="Johnson J."/>
            <person name="Nolan M."/>
            <person name="Tritt A."/>
            <person name="Barry K.W."/>
            <person name="Grigoriev I.V."/>
            <person name="Nagy L.G."/>
            <person name="Hibbett D."/>
            <person name="Henrissat B."/>
            <person name="Matheny P.B."/>
            <person name="Labbe J."/>
            <person name="Martin F.M."/>
        </authorList>
    </citation>
    <scope>NUCLEOTIDE SEQUENCE</scope>
    <source>
        <strain evidence="1">FP105234-sp</strain>
    </source>
</reference>
<dbReference type="EMBL" id="MU276262">
    <property type="protein sequence ID" value="KAI0039797.1"/>
    <property type="molecule type" value="Genomic_DNA"/>
</dbReference>
<dbReference type="Proteomes" id="UP000814033">
    <property type="component" value="Unassembled WGS sequence"/>
</dbReference>
<proteinExistence type="predicted"/>
<evidence type="ECO:0000313" key="2">
    <source>
        <dbReference type="Proteomes" id="UP000814033"/>
    </source>
</evidence>
<organism evidence="1 2">
    <name type="scientific">Auriscalpium vulgare</name>
    <dbReference type="NCBI Taxonomy" id="40419"/>
    <lineage>
        <taxon>Eukaryota</taxon>
        <taxon>Fungi</taxon>
        <taxon>Dikarya</taxon>
        <taxon>Basidiomycota</taxon>
        <taxon>Agaricomycotina</taxon>
        <taxon>Agaricomycetes</taxon>
        <taxon>Russulales</taxon>
        <taxon>Auriscalpiaceae</taxon>
        <taxon>Auriscalpium</taxon>
    </lineage>
</organism>
<feature type="non-terminal residue" evidence="1">
    <location>
        <position position="229"/>
    </location>
</feature>
<feature type="non-terminal residue" evidence="1">
    <location>
        <position position="1"/>
    </location>
</feature>
<sequence>RDAINLRKVHTAAKNRNEEVKFVHARDKVAKTVLTRNSRRELRRLSSTVAGDFLGSFPYVTDMKVMIHETTAMAHSVVNGSEGILKDMITGLDADGEPYAVCALVSVPGCGITCPGLPQDIVPIFPVAKTFRYRSRSHNKSFSVTREQLPLLPAYAFTDYKSQGRSLDNVIVDVRGCRSSQSLYVMLSRVRTLRGLAILQYFAPEKITKRLPHDLVDELRRLEALAERT</sequence>
<keyword evidence="2" id="KW-1185">Reference proteome</keyword>